<evidence type="ECO:0000313" key="2">
    <source>
        <dbReference type="Proteomes" id="UP001589595"/>
    </source>
</evidence>
<dbReference type="RefSeq" id="WP_222920903.1">
    <property type="nucleotide sequence ID" value="NZ_CP082286.1"/>
</dbReference>
<dbReference type="InterPro" id="IPR055975">
    <property type="entry name" value="DUF7553"/>
</dbReference>
<dbReference type="GeneID" id="67210929"/>
<gene>
    <name evidence="1" type="ORF">ACFFOL_09720</name>
</gene>
<proteinExistence type="predicted"/>
<dbReference type="Pfam" id="PF24430">
    <property type="entry name" value="DUF7553"/>
    <property type="match status" value="1"/>
</dbReference>
<reference evidence="1" key="1">
    <citation type="submission" date="2024-09" db="EMBL/GenBank/DDBJ databases">
        <authorList>
            <person name="Sun Q."/>
        </authorList>
    </citation>
    <scope>NUCLEOTIDE SEQUENCE [LARGE SCALE GENOMIC DNA]</scope>
    <source>
        <strain evidence="1">JCM 31273</strain>
    </source>
</reference>
<comment type="caution">
    <text evidence="1">The sequence shown here is derived from an EMBL/GenBank/DDBJ whole genome shotgun (WGS) entry which is preliminary data.</text>
</comment>
<dbReference type="EMBL" id="JBHMAJ010000007">
    <property type="protein sequence ID" value="MFB9824441.1"/>
    <property type="molecule type" value="Genomic_DNA"/>
</dbReference>
<protein>
    <submittedName>
        <fullName evidence="1">Uncharacterized protein</fullName>
    </submittedName>
</protein>
<sequence length="90" mass="9720">MTRTLLVEAAEHAERAADAADGEAADRFDRVADDLRAVADESRSGPDHGWMAKRINTIREAASDANDDVRGHAEAAVESISEYREDVPGV</sequence>
<dbReference type="Proteomes" id="UP001589595">
    <property type="component" value="Unassembled WGS sequence"/>
</dbReference>
<keyword evidence="2" id="KW-1185">Reference proteome</keyword>
<name>A0ABD5MQZ4_9EURY</name>
<dbReference type="AlphaFoldDB" id="A0ABD5MQZ4"/>
<evidence type="ECO:0000313" key="1">
    <source>
        <dbReference type="EMBL" id="MFB9824441.1"/>
    </source>
</evidence>
<accession>A0ABD5MQZ4</accession>
<organism evidence="1 2">
    <name type="scientific">Halobaculum roseum</name>
    <dbReference type="NCBI Taxonomy" id="2175149"/>
    <lineage>
        <taxon>Archaea</taxon>
        <taxon>Methanobacteriati</taxon>
        <taxon>Methanobacteriota</taxon>
        <taxon>Stenosarchaea group</taxon>
        <taxon>Halobacteria</taxon>
        <taxon>Halobacteriales</taxon>
        <taxon>Haloferacaceae</taxon>
        <taxon>Halobaculum</taxon>
    </lineage>
</organism>